<dbReference type="GO" id="GO:0016740">
    <property type="term" value="F:transferase activity"/>
    <property type="evidence" value="ECO:0007669"/>
    <property type="project" value="UniProtKB-KW"/>
</dbReference>
<proteinExistence type="predicted"/>
<keyword evidence="4" id="KW-1185">Reference proteome</keyword>
<dbReference type="EMBL" id="JBBUKT010000001">
    <property type="protein sequence ID" value="MEK7949378.1"/>
    <property type="molecule type" value="Genomic_DNA"/>
</dbReference>
<dbReference type="PROSITE" id="PS51186">
    <property type="entry name" value="GNAT"/>
    <property type="match status" value="1"/>
</dbReference>
<dbReference type="RefSeq" id="WP_341402795.1">
    <property type="nucleotide sequence ID" value="NZ_JBBUKT010000001.1"/>
</dbReference>
<dbReference type="InterPro" id="IPR000182">
    <property type="entry name" value="GNAT_dom"/>
</dbReference>
<dbReference type="PANTHER" id="PTHR43441">
    <property type="entry name" value="RIBOSOMAL-PROTEIN-SERINE ACETYLTRANSFERASE"/>
    <property type="match status" value="1"/>
</dbReference>
<dbReference type="Gene3D" id="3.40.630.30">
    <property type="match status" value="1"/>
</dbReference>
<name>A0ABU9ANU5_9BACT</name>
<evidence type="ECO:0000259" key="2">
    <source>
        <dbReference type="PROSITE" id="PS51186"/>
    </source>
</evidence>
<accession>A0ABU9ANU5</accession>
<reference evidence="3 4" key="1">
    <citation type="submission" date="2024-04" db="EMBL/GenBank/DDBJ databases">
        <title>Luteolibacter sp. isolated from soil.</title>
        <authorList>
            <person name="An J."/>
        </authorList>
    </citation>
    <scope>NUCLEOTIDE SEQUENCE [LARGE SCALE GENOMIC DNA]</scope>
    <source>
        <strain evidence="3 4">Y139</strain>
    </source>
</reference>
<dbReference type="Pfam" id="PF13302">
    <property type="entry name" value="Acetyltransf_3"/>
    <property type="match status" value="1"/>
</dbReference>
<protein>
    <submittedName>
        <fullName evidence="3">GNAT family protein</fullName>
        <ecNumber evidence="3">2.-.-.-</ecNumber>
    </submittedName>
</protein>
<dbReference type="InterPro" id="IPR051908">
    <property type="entry name" value="Ribosomal_N-acetyltransferase"/>
</dbReference>
<dbReference type="EC" id="2.-.-.-" evidence="3"/>
<keyword evidence="3" id="KW-0808">Transferase</keyword>
<gene>
    <name evidence="3" type="ORF">WKV53_02660</name>
</gene>
<dbReference type="Proteomes" id="UP001371305">
    <property type="component" value="Unassembled WGS sequence"/>
</dbReference>
<feature type="region of interest" description="Disordered" evidence="1">
    <location>
        <begin position="1"/>
        <end position="35"/>
    </location>
</feature>
<dbReference type="SUPFAM" id="SSF55729">
    <property type="entry name" value="Acyl-CoA N-acyltransferases (Nat)"/>
    <property type="match status" value="1"/>
</dbReference>
<evidence type="ECO:0000256" key="1">
    <source>
        <dbReference type="SAM" id="MobiDB-lite"/>
    </source>
</evidence>
<sequence>MSTTPPHDLNPLGQPVGFPVTGWTPPPPPSSDPMEGRFCRLEKLDANRHAASLYAANSHDSEGRMWTYLGYGPFESEDSYRTWVDEVSQKSDPLFFAIVDRQSGQAIGVASYLRIDPRAGSIEVGHIAYSPLLQGTTIATEAMFLMMQRAFDLGYRRYEWKCDTLNAPSRAAALRLGFTFEGIFRQAIIVKGRNRDTAWFSITDQEWPSHREAFHRWLDPANFDERGKQFTKLSASAST</sequence>
<evidence type="ECO:0000313" key="4">
    <source>
        <dbReference type="Proteomes" id="UP001371305"/>
    </source>
</evidence>
<organism evidence="3 4">
    <name type="scientific">Luteolibacter soli</name>
    <dbReference type="NCBI Taxonomy" id="3135280"/>
    <lineage>
        <taxon>Bacteria</taxon>
        <taxon>Pseudomonadati</taxon>
        <taxon>Verrucomicrobiota</taxon>
        <taxon>Verrucomicrobiia</taxon>
        <taxon>Verrucomicrobiales</taxon>
        <taxon>Verrucomicrobiaceae</taxon>
        <taxon>Luteolibacter</taxon>
    </lineage>
</organism>
<feature type="domain" description="N-acetyltransferase" evidence="2">
    <location>
        <begin position="51"/>
        <end position="196"/>
    </location>
</feature>
<dbReference type="PANTHER" id="PTHR43441:SF2">
    <property type="entry name" value="FAMILY ACETYLTRANSFERASE, PUTATIVE (AFU_ORTHOLOGUE AFUA_7G00850)-RELATED"/>
    <property type="match status" value="1"/>
</dbReference>
<dbReference type="CDD" id="cd04301">
    <property type="entry name" value="NAT_SF"/>
    <property type="match status" value="1"/>
</dbReference>
<evidence type="ECO:0000313" key="3">
    <source>
        <dbReference type="EMBL" id="MEK7949378.1"/>
    </source>
</evidence>
<comment type="caution">
    <text evidence="3">The sequence shown here is derived from an EMBL/GenBank/DDBJ whole genome shotgun (WGS) entry which is preliminary data.</text>
</comment>
<dbReference type="InterPro" id="IPR016181">
    <property type="entry name" value="Acyl_CoA_acyltransferase"/>
</dbReference>